<evidence type="ECO:0000313" key="9">
    <source>
        <dbReference type="Proteomes" id="UP000694565"/>
    </source>
</evidence>
<evidence type="ECO:0000313" key="8">
    <source>
        <dbReference type="Ensembl" id="ENSCLMP00005032490.1"/>
    </source>
</evidence>
<feature type="domain" description="Ig-like" evidence="7">
    <location>
        <begin position="135"/>
        <end position="211"/>
    </location>
</feature>
<dbReference type="InterPro" id="IPR056386">
    <property type="entry name" value="Ig_CD22"/>
</dbReference>
<dbReference type="Ensembl" id="ENSCLMT00005033864.1">
    <property type="protein sequence ID" value="ENSCLMP00005032490.1"/>
    <property type="gene ID" value="ENSCLMG00005015632.1"/>
</dbReference>
<dbReference type="SMART" id="SM00409">
    <property type="entry name" value="IG"/>
    <property type="match status" value="3"/>
</dbReference>
<organism evidence="8 9">
    <name type="scientific">Cyclopterus lumpus</name>
    <name type="common">Lumpsucker</name>
    <dbReference type="NCBI Taxonomy" id="8103"/>
    <lineage>
        <taxon>Eukaryota</taxon>
        <taxon>Metazoa</taxon>
        <taxon>Chordata</taxon>
        <taxon>Craniata</taxon>
        <taxon>Vertebrata</taxon>
        <taxon>Euteleostomi</taxon>
        <taxon>Actinopterygii</taxon>
        <taxon>Neopterygii</taxon>
        <taxon>Teleostei</taxon>
        <taxon>Neoteleostei</taxon>
        <taxon>Acanthomorphata</taxon>
        <taxon>Eupercaria</taxon>
        <taxon>Perciformes</taxon>
        <taxon>Cottioidei</taxon>
        <taxon>Cottales</taxon>
        <taxon>Cyclopteridae</taxon>
        <taxon>Cyclopterus</taxon>
    </lineage>
</organism>
<sequence length="376" mass="42486">MRIDNRDLTWSLMPLFLAGVLCNTLTVYHQEHICAVEGSTVVIPCSFYYPDTHSVKRFVWLHVKSHHVKGRLIYDRTMTKVTPRFQYIGDKKHNCTSKIQQVEHRDAGKYIFRFITNSKEGKWIRIGSTLKVVDLNVSVTQPGGNRTTKEGDSVNLTCLNVCDDGPLSSAFSWRKNGEPIDEGPALYLSNMSSTHSGNYTCSLKTHTGTTSGVIHIDVEYGPKNTSVSVRSMEEVAASNITLTCSSHANPPVNYTWFKIDDDDDDVDIVDVGHRPDFLPADGGQYFCSATNKHGSQNSSVVTLKMKRKQNNVCVIQAICINRYVFLLFVKKSHYHTKKCTVCYRDVTSRLRGRRPKRGGTSHKQRFIKQDPQTELD</sequence>
<feature type="chain" id="PRO_5034241106" description="B-cell receptor CD22" evidence="6">
    <location>
        <begin position="23"/>
        <end position="376"/>
    </location>
</feature>
<evidence type="ECO:0000256" key="3">
    <source>
        <dbReference type="ARBA" id="ARBA00045430"/>
    </source>
</evidence>
<comment type="function">
    <text evidence="3">Most highly expressed siglec (sialic acid-binding immunoglobulin-like lectin) on B-cells that plays a role in various aspects of B-cell biology including differentiation, antigen presentation, and trafficking to bone marrow. Binds to alpha 2,6-linked sialic acid residues of surface molecules such as CD22 itself, CD45 and IgM in a cis configuration. Can also bind to ligands on other cells as an adhesion molecule in a trans configuration. Acts as an inhibitory coreceptor on the surface of B-cells and inhibits B-cell receptor induced signaling, characterized by inhibition of the calcium mobilization and cellular activation. Mechanistically, the immunoreceptor tyrosine-based inhibitory motif domain is phosphorylated by the Src kinase LYN, which in turn leads to the recruitment of the protein tyrosine phosphatase 1/PTPN6, leading to the negative regulation of BCR signaling. If this negative signaling from is of sufficient strength, apoptosis of the B-cell can be induced.</text>
</comment>
<dbReference type="CDD" id="cd00096">
    <property type="entry name" value="Ig"/>
    <property type="match status" value="1"/>
</dbReference>
<reference evidence="8" key="1">
    <citation type="submission" date="2025-08" db="UniProtKB">
        <authorList>
            <consortium name="Ensembl"/>
        </authorList>
    </citation>
    <scope>IDENTIFICATION</scope>
</reference>
<accession>A0A8C2ZVA9</accession>
<keyword evidence="6" id="KW-0732">Signal</keyword>
<dbReference type="InterPro" id="IPR036179">
    <property type="entry name" value="Ig-like_dom_sf"/>
</dbReference>
<evidence type="ECO:0000259" key="7">
    <source>
        <dbReference type="PROSITE" id="PS50835"/>
    </source>
</evidence>
<evidence type="ECO:0000256" key="1">
    <source>
        <dbReference type="ARBA" id="ARBA00040106"/>
    </source>
</evidence>
<dbReference type="SMART" id="SM00408">
    <property type="entry name" value="IGc2"/>
    <property type="match status" value="2"/>
</dbReference>
<name>A0A8C2ZVA9_CYCLU</name>
<dbReference type="InterPro" id="IPR003598">
    <property type="entry name" value="Ig_sub2"/>
</dbReference>
<dbReference type="SUPFAM" id="SSF48726">
    <property type="entry name" value="Immunoglobulin"/>
    <property type="match status" value="3"/>
</dbReference>
<dbReference type="Pfam" id="PF24518">
    <property type="entry name" value="Ig_CD22"/>
    <property type="match status" value="1"/>
</dbReference>
<feature type="signal peptide" evidence="6">
    <location>
        <begin position="1"/>
        <end position="22"/>
    </location>
</feature>
<dbReference type="PANTHER" id="PTHR46013">
    <property type="entry name" value="VASCULAR CELL ADHESION MOLECULE 1"/>
    <property type="match status" value="1"/>
</dbReference>
<proteinExistence type="predicted"/>
<dbReference type="Proteomes" id="UP000694565">
    <property type="component" value="Unplaced"/>
</dbReference>
<dbReference type="GeneTree" id="ENSGT01010000222294"/>
<comment type="subunit">
    <text evidence="4">Predominantly monomer of isoform CD22-beta. Also found as heterodimer of isoform CD22-beta and a shorter isoform. Interacts with PTPN6/SHP-1, LYN, SYK, PIK3R1/PIK3R2 and PLCG1 upon phosphorylation. Interacts with GRB2, INPP5D and SHC1 upon phosphorylation. May form a complex with INPP5D/SHIP, GRB2 and SHC1.</text>
</comment>
<evidence type="ECO:0000256" key="5">
    <source>
        <dbReference type="SAM" id="MobiDB-lite"/>
    </source>
</evidence>
<dbReference type="Gene3D" id="2.60.40.10">
    <property type="entry name" value="Immunoglobulins"/>
    <property type="match status" value="3"/>
</dbReference>
<evidence type="ECO:0000256" key="4">
    <source>
        <dbReference type="ARBA" id="ARBA00046458"/>
    </source>
</evidence>
<dbReference type="PANTHER" id="PTHR46013:SF4">
    <property type="entry name" value="B-CELL RECEPTOR CD22-RELATED"/>
    <property type="match status" value="1"/>
</dbReference>
<feature type="compositionally biased region" description="Basic residues" evidence="5">
    <location>
        <begin position="352"/>
        <end position="366"/>
    </location>
</feature>
<reference evidence="8" key="2">
    <citation type="submission" date="2025-09" db="UniProtKB">
        <authorList>
            <consortium name="Ensembl"/>
        </authorList>
    </citation>
    <scope>IDENTIFICATION</scope>
</reference>
<dbReference type="Pfam" id="PF13895">
    <property type="entry name" value="Ig_2"/>
    <property type="match status" value="2"/>
</dbReference>
<feature type="region of interest" description="Disordered" evidence="5">
    <location>
        <begin position="352"/>
        <end position="376"/>
    </location>
</feature>
<dbReference type="InterPro" id="IPR013783">
    <property type="entry name" value="Ig-like_fold"/>
</dbReference>
<feature type="domain" description="Ig-like" evidence="7">
    <location>
        <begin position="222"/>
        <end position="302"/>
    </location>
</feature>
<dbReference type="InterPro" id="IPR003599">
    <property type="entry name" value="Ig_sub"/>
</dbReference>
<evidence type="ECO:0000256" key="2">
    <source>
        <dbReference type="ARBA" id="ARBA00041781"/>
    </source>
</evidence>
<dbReference type="AlphaFoldDB" id="A0A8C2ZVA9"/>
<protein>
    <recommendedName>
        <fullName evidence="1">B-cell receptor CD22</fullName>
    </recommendedName>
    <alternativeName>
        <fullName evidence="2">Sialic acid-binding Ig-like lectin 2</fullName>
    </alternativeName>
</protein>
<keyword evidence="9" id="KW-1185">Reference proteome</keyword>
<evidence type="ECO:0000256" key="6">
    <source>
        <dbReference type="SAM" id="SignalP"/>
    </source>
</evidence>
<dbReference type="PROSITE" id="PS50835">
    <property type="entry name" value="IG_LIKE"/>
    <property type="match status" value="2"/>
</dbReference>
<dbReference type="InterPro" id="IPR007110">
    <property type="entry name" value="Ig-like_dom"/>
</dbReference>